<dbReference type="NCBIfam" id="TIGR01197">
    <property type="entry name" value="nramp"/>
    <property type="match status" value="1"/>
</dbReference>
<evidence type="ECO:0000256" key="2">
    <source>
        <dbReference type="ARBA" id="ARBA00022448"/>
    </source>
</evidence>
<feature type="transmembrane region" description="Helical" evidence="6">
    <location>
        <begin position="51"/>
        <end position="72"/>
    </location>
</feature>
<feature type="transmembrane region" description="Helical" evidence="6">
    <location>
        <begin position="287"/>
        <end position="311"/>
    </location>
</feature>
<dbReference type="EMBL" id="OBDY01000024">
    <property type="protein sequence ID" value="SNY62920.1"/>
    <property type="molecule type" value="Genomic_DNA"/>
</dbReference>
<sequence>MAPVASSDLRVLLSRGRVRGTIALLGPAFVAAVAYVDPGNFATNFTAGAKFGYTLIWVIVAANLTAMLVQYLSAKAGVATGRDLPELCRSHFPRPVSRGLWMQAEIVAMATDLAEFVGAAIGLYLLFGVPLFPAGLITAVVAFAILALEQRGYRRFELAIIGLLGIVLLGFLYDLLVVGASPAGIAAGLIPRLAGGDSVLLVCGIIGATVMPHVVYLHSALTKSRVACKDDAERAELLRFQRLDVLIGLGAAGLINLSMLVVAASLFHDNGVPFAEGDAIQSAHDGLATMVGGGAALAFAVALLASGLSSSSVGTYAGQIVMQGFIRRRIPLFIRRAVTMAPALVVLGLGLPPTDSLVISQVVLSFGIPFALIPLLLLTRRQDIMGVFVNNRATNAAAATAAALIIGLNAYLLLETFIL</sequence>
<dbReference type="RefSeq" id="WP_097326774.1">
    <property type="nucleotide sequence ID" value="NZ_OBDY01000024.1"/>
</dbReference>
<evidence type="ECO:0000256" key="4">
    <source>
        <dbReference type="ARBA" id="ARBA00022989"/>
    </source>
</evidence>
<feature type="transmembrane region" description="Helical" evidence="6">
    <location>
        <begin position="357"/>
        <end position="377"/>
    </location>
</feature>
<keyword evidence="6" id="KW-1003">Cell membrane</keyword>
<reference evidence="8" key="1">
    <citation type="submission" date="2017-09" db="EMBL/GenBank/DDBJ databases">
        <authorList>
            <person name="Varghese N."/>
            <person name="Submissions S."/>
        </authorList>
    </citation>
    <scope>NUCLEOTIDE SEQUENCE [LARGE SCALE GENOMIC DNA]</scope>
    <source>
        <strain evidence="8">CGMCC 4.6857</strain>
    </source>
</reference>
<evidence type="ECO:0000256" key="5">
    <source>
        <dbReference type="ARBA" id="ARBA00023136"/>
    </source>
</evidence>
<dbReference type="GO" id="GO:0005886">
    <property type="term" value="C:plasma membrane"/>
    <property type="evidence" value="ECO:0007669"/>
    <property type="project" value="UniProtKB-SubCell"/>
</dbReference>
<dbReference type="OrthoDB" id="9787548at2"/>
<dbReference type="GO" id="GO:0034755">
    <property type="term" value="P:iron ion transmembrane transport"/>
    <property type="evidence" value="ECO:0007669"/>
    <property type="project" value="TreeGrafter"/>
</dbReference>
<evidence type="ECO:0000256" key="1">
    <source>
        <dbReference type="ARBA" id="ARBA00004141"/>
    </source>
</evidence>
<evidence type="ECO:0000256" key="6">
    <source>
        <dbReference type="HAMAP-Rule" id="MF_00221"/>
    </source>
</evidence>
<dbReference type="Proteomes" id="UP000219612">
    <property type="component" value="Unassembled WGS sequence"/>
</dbReference>
<comment type="function">
    <text evidence="6">H(+)-stimulated, divalent metal cation uptake system.</text>
</comment>
<feature type="transmembrane region" description="Helical" evidence="6">
    <location>
        <begin position="397"/>
        <end position="414"/>
    </location>
</feature>
<keyword evidence="3 6" id="KW-0812">Transmembrane</keyword>
<feature type="transmembrane region" description="Helical" evidence="6">
    <location>
        <begin position="160"/>
        <end position="187"/>
    </location>
</feature>
<accession>A0A285JRH9</accession>
<dbReference type="GO" id="GO:0015293">
    <property type="term" value="F:symporter activity"/>
    <property type="evidence" value="ECO:0007669"/>
    <property type="project" value="UniProtKB-UniRule"/>
</dbReference>
<feature type="transmembrane region" description="Helical" evidence="6">
    <location>
        <begin position="199"/>
        <end position="222"/>
    </location>
</feature>
<dbReference type="GO" id="GO:0046872">
    <property type="term" value="F:metal ion binding"/>
    <property type="evidence" value="ECO:0007669"/>
    <property type="project" value="UniProtKB-UniRule"/>
</dbReference>
<feature type="transmembrane region" description="Helical" evidence="6">
    <location>
        <begin position="332"/>
        <end position="351"/>
    </location>
</feature>
<evidence type="ECO:0000313" key="8">
    <source>
        <dbReference type="Proteomes" id="UP000219612"/>
    </source>
</evidence>
<feature type="transmembrane region" description="Helical" evidence="6">
    <location>
        <begin position="131"/>
        <end position="148"/>
    </location>
</feature>
<dbReference type="Pfam" id="PF01566">
    <property type="entry name" value="Nramp"/>
    <property type="match status" value="1"/>
</dbReference>
<keyword evidence="6" id="KW-0406">Ion transport</keyword>
<proteinExistence type="inferred from homology"/>
<dbReference type="GO" id="GO:0005384">
    <property type="term" value="F:manganese ion transmembrane transporter activity"/>
    <property type="evidence" value="ECO:0007669"/>
    <property type="project" value="TreeGrafter"/>
</dbReference>
<keyword evidence="6" id="KW-0769">Symport</keyword>
<feature type="transmembrane region" description="Helical" evidence="6">
    <location>
        <begin position="20"/>
        <end position="36"/>
    </location>
</feature>
<keyword evidence="5 6" id="KW-0472">Membrane</keyword>
<dbReference type="GO" id="GO:0015086">
    <property type="term" value="F:cadmium ion transmembrane transporter activity"/>
    <property type="evidence" value="ECO:0007669"/>
    <property type="project" value="TreeGrafter"/>
</dbReference>
<keyword evidence="8" id="KW-1185">Reference proteome</keyword>
<dbReference type="NCBIfam" id="NF037982">
    <property type="entry name" value="Nramp_1"/>
    <property type="match status" value="1"/>
</dbReference>
<gene>
    <name evidence="6" type="primary">mntH</name>
    <name evidence="7" type="ORF">SAMN05421748_12487</name>
</gene>
<evidence type="ECO:0000313" key="7">
    <source>
        <dbReference type="EMBL" id="SNY62920.1"/>
    </source>
</evidence>
<dbReference type="AlphaFoldDB" id="A0A285JRH9"/>
<comment type="subcellular location">
    <subcellularLocation>
        <location evidence="6">Cell membrane</location>
        <topology evidence="6">Multi-pass membrane protein</topology>
    </subcellularLocation>
    <subcellularLocation>
        <location evidence="1">Membrane</location>
        <topology evidence="1">Multi-pass membrane protein</topology>
    </subcellularLocation>
</comment>
<dbReference type="NCBIfam" id="NF001923">
    <property type="entry name" value="PRK00701.1"/>
    <property type="match status" value="1"/>
</dbReference>
<keyword evidence="2 6" id="KW-0813">Transport</keyword>
<dbReference type="HAMAP" id="MF_00221">
    <property type="entry name" value="NRAMP"/>
    <property type="match status" value="1"/>
</dbReference>
<organism evidence="7 8">
    <name type="scientific">Paractinoplanes atraurantiacus</name>
    <dbReference type="NCBI Taxonomy" id="1036182"/>
    <lineage>
        <taxon>Bacteria</taxon>
        <taxon>Bacillati</taxon>
        <taxon>Actinomycetota</taxon>
        <taxon>Actinomycetes</taxon>
        <taxon>Micromonosporales</taxon>
        <taxon>Micromonosporaceae</taxon>
        <taxon>Paractinoplanes</taxon>
    </lineage>
</organism>
<dbReference type="InterPro" id="IPR001046">
    <property type="entry name" value="NRAMP_fam"/>
</dbReference>
<feature type="transmembrane region" description="Helical" evidence="6">
    <location>
        <begin position="243"/>
        <end position="267"/>
    </location>
</feature>
<dbReference type="PANTHER" id="PTHR11706">
    <property type="entry name" value="SOLUTE CARRIER PROTEIN FAMILY 11 MEMBER"/>
    <property type="match status" value="1"/>
</dbReference>
<evidence type="ECO:0000256" key="3">
    <source>
        <dbReference type="ARBA" id="ARBA00022692"/>
    </source>
</evidence>
<protein>
    <recommendedName>
        <fullName evidence="6">Divalent metal cation transporter MntH</fullName>
    </recommendedName>
</protein>
<dbReference type="PANTHER" id="PTHR11706:SF33">
    <property type="entry name" value="NATURAL RESISTANCE-ASSOCIATED MACROPHAGE PROTEIN 2"/>
    <property type="match status" value="1"/>
</dbReference>
<dbReference type="PRINTS" id="PR00447">
    <property type="entry name" value="NATRESASSCMP"/>
</dbReference>
<comment type="similarity">
    <text evidence="6">Belongs to the NRAMP family.</text>
</comment>
<keyword evidence="4 6" id="KW-1133">Transmembrane helix</keyword>
<name>A0A285JRH9_9ACTN</name>